<dbReference type="GO" id="GO:0004190">
    <property type="term" value="F:aspartic-type endopeptidase activity"/>
    <property type="evidence" value="ECO:0007669"/>
    <property type="project" value="InterPro"/>
</dbReference>
<feature type="transmembrane region" description="Helical" evidence="6">
    <location>
        <begin position="169"/>
        <end position="192"/>
    </location>
</feature>
<gene>
    <name evidence="9" type="ORF">CDQ92_08110</name>
</gene>
<dbReference type="AlphaFoldDB" id="A0A246JXH7"/>
<keyword evidence="5 6" id="KW-0472">Membrane</keyword>
<evidence type="ECO:0000256" key="1">
    <source>
        <dbReference type="ARBA" id="ARBA00004651"/>
    </source>
</evidence>
<evidence type="ECO:0000313" key="9">
    <source>
        <dbReference type="EMBL" id="OWQ97626.1"/>
    </source>
</evidence>
<comment type="caution">
    <text evidence="9">The sequence shown here is derived from an EMBL/GenBank/DDBJ whole genome shotgun (WGS) entry which is preliminary data.</text>
</comment>
<sequence length="280" mass="29852">MTRSRANSRWRCSRLAMRAMPCSCSRLLPGAIPPAPIFVSISTMPTACSGSGHRALSETTTCSGAGAFNMPGLARGAPIGCASPKRCSGRQFSLGRATMPSFGGNMTRSMVSTRKGQRLLAIDVAYVGLLVLAAFSDARRFIIPNILPLGLLLLGILAWFVGFPFSGPLWSYILHFAVALGVGMLMFHFGWFGGGDVKLYAAVAFWFDFSEGLFLLLITSLSGATIVLLSILFRLLRTAFGSTPTDKGSWRKRRIAYGLAIAAGGIIALLSTYPLPSTGV</sequence>
<feature type="chain" id="PRO_5013123155" description="Prepilin type IV endopeptidase peptidase domain-containing protein" evidence="7">
    <location>
        <begin position="31"/>
        <end position="280"/>
    </location>
</feature>
<feature type="domain" description="Prepilin type IV endopeptidase peptidase" evidence="8">
    <location>
        <begin position="126"/>
        <end position="227"/>
    </location>
</feature>
<keyword evidence="4 6" id="KW-1133">Transmembrane helix</keyword>
<feature type="transmembrane region" description="Helical" evidence="6">
    <location>
        <begin position="212"/>
        <end position="235"/>
    </location>
</feature>
<evidence type="ECO:0000256" key="3">
    <source>
        <dbReference type="ARBA" id="ARBA00022692"/>
    </source>
</evidence>
<name>A0A246JXH7_9SPHN</name>
<evidence type="ECO:0000256" key="6">
    <source>
        <dbReference type="SAM" id="Phobius"/>
    </source>
</evidence>
<dbReference type="GO" id="GO:0005886">
    <property type="term" value="C:plasma membrane"/>
    <property type="evidence" value="ECO:0007669"/>
    <property type="project" value="UniProtKB-SubCell"/>
</dbReference>
<feature type="transmembrane region" description="Helical" evidence="6">
    <location>
        <begin position="141"/>
        <end position="162"/>
    </location>
</feature>
<evidence type="ECO:0000256" key="4">
    <source>
        <dbReference type="ARBA" id="ARBA00022989"/>
    </source>
</evidence>
<feature type="transmembrane region" description="Helical" evidence="6">
    <location>
        <begin position="118"/>
        <end position="135"/>
    </location>
</feature>
<reference evidence="9 10" key="1">
    <citation type="journal article" date="2010" name="Int. J. Syst. Evol. Microbiol.">
        <title>Sphingopyxis bauzanensis sp. nov., a psychrophilic bacterium isolated from soil.</title>
        <authorList>
            <person name="Zhang D.C."/>
            <person name="Liu H.C."/>
            <person name="Xin Y.H."/>
            <person name="Zhou Y.G."/>
            <person name="Schinner F."/>
            <person name="Margesin R."/>
        </authorList>
    </citation>
    <scope>NUCLEOTIDE SEQUENCE [LARGE SCALE GENOMIC DNA]</scope>
    <source>
        <strain evidence="9 10">DSM 22271</strain>
    </source>
</reference>
<keyword evidence="2" id="KW-1003">Cell membrane</keyword>
<dbReference type="PANTHER" id="PTHR36506">
    <property type="entry name" value="PREFLAGELLIN PEPTIDASE"/>
    <property type="match status" value="1"/>
</dbReference>
<evidence type="ECO:0000313" key="10">
    <source>
        <dbReference type="Proteomes" id="UP000197361"/>
    </source>
</evidence>
<proteinExistence type="predicted"/>
<dbReference type="InterPro" id="IPR000045">
    <property type="entry name" value="Prepilin_IV_endopep_pep"/>
</dbReference>
<dbReference type="EMBL" id="NISK01000002">
    <property type="protein sequence ID" value="OWQ97626.1"/>
    <property type="molecule type" value="Genomic_DNA"/>
</dbReference>
<keyword evidence="10" id="KW-1185">Reference proteome</keyword>
<protein>
    <recommendedName>
        <fullName evidence="8">Prepilin type IV endopeptidase peptidase domain-containing protein</fullName>
    </recommendedName>
</protein>
<evidence type="ECO:0000259" key="8">
    <source>
        <dbReference type="Pfam" id="PF01478"/>
    </source>
</evidence>
<evidence type="ECO:0000256" key="5">
    <source>
        <dbReference type="ARBA" id="ARBA00023136"/>
    </source>
</evidence>
<keyword evidence="7" id="KW-0732">Signal</keyword>
<dbReference type="PANTHER" id="PTHR36506:SF1">
    <property type="entry name" value="PREFLAGELLIN PEPTIDASE"/>
    <property type="match status" value="1"/>
</dbReference>
<evidence type="ECO:0000256" key="2">
    <source>
        <dbReference type="ARBA" id="ARBA00022475"/>
    </source>
</evidence>
<dbReference type="InterPro" id="IPR052218">
    <property type="entry name" value="Preflagellin_Peptidase"/>
</dbReference>
<evidence type="ECO:0000256" key="7">
    <source>
        <dbReference type="SAM" id="SignalP"/>
    </source>
</evidence>
<comment type="subcellular location">
    <subcellularLocation>
        <location evidence="1">Cell membrane</location>
        <topology evidence="1">Multi-pass membrane protein</topology>
    </subcellularLocation>
</comment>
<keyword evidence="3 6" id="KW-0812">Transmembrane</keyword>
<feature type="transmembrane region" description="Helical" evidence="6">
    <location>
        <begin position="255"/>
        <end position="275"/>
    </location>
</feature>
<dbReference type="Pfam" id="PF01478">
    <property type="entry name" value="Peptidase_A24"/>
    <property type="match status" value="1"/>
</dbReference>
<organism evidence="9 10">
    <name type="scientific">Sphingopyxis bauzanensis</name>
    <dbReference type="NCBI Taxonomy" id="651663"/>
    <lineage>
        <taxon>Bacteria</taxon>
        <taxon>Pseudomonadati</taxon>
        <taxon>Pseudomonadota</taxon>
        <taxon>Alphaproteobacteria</taxon>
        <taxon>Sphingomonadales</taxon>
        <taxon>Sphingomonadaceae</taxon>
        <taxon>Sphingopyxis</taxon>
    </lineage>
</organism>
<accession>A0A246JXH7</accession>
<dbReference type="Gene3D" id="1.20.120.1220">
    <property type="match status" value="1"/>
</dbReference>
<dbReference type="Proteomes" id="UP000197361">
    <property type="component" value="Unassembled WGS sequence"/>
</dbReference>
<feature type="signal peptide" evidence="7">
    <location>
        <begin position="1"/>
        <end position="30"/>
    </location>
</feature>